<accession>A0A550I413</accession>
<reference evidence="2 3" key="1">
    <citation type="submission" date="2019-06" db="EMBL/GenBank/DDBJ databases">
        <title>Gramella sabulilitoris sp. nov., isolated from a marine sand.</title>
        <authorList>
            <person name="Yoon J.-H."/>
        </authorList>
    </citation>
    <scope>NUCLEOTIDE SEQUENCE [LARGE SCALE GENOMIC DNA]</scope>
    <source>
        <strain evidence="2 3">HSMS-1</strain>
    </source>
</reference>
<dbReference type="AlphaFoldDB" id="A0A550I413"/>
<dbReference type="OrthoDB" id="1430233at2"/>
<comment type="caution">
    <text evidence="2">The sequence shown here is derived from an EMBL/GenBank/DDBJ whole genome shotgun (WGS) entry which is preliminary data.</text>
</comment>
<name>A0A550I413_9FLAO</name>
<gene>
    <name evidence="2" type="ORF">FGM01_09980</name>
</gene>
<evidence type="ECO:0000259" key="1">
    <source>
        <dbReference type="Pfam" id="PF13590"/>
    </source>
</evidence>
<protein>
    <submittedName>
        <fullName evidence="2">DUF4136 domain-containing protein</fullName>
    </submittedName>
</protein>
<dbReference type="EMBL" id="VHSF01000002">
    <property type="protein sequence ID" value="TRO65715.1"/>
    <property type="molecule type" value="Genomic_DNA"/>
</dbReference>
<proteinExistence type="predicted"/>
<evidence type="ECO:0000313" key="3">
    <source>
        <dbReference type="Proteomes" id="UP000315131"/>
    </source>
</evidence>
<dbReference type="Proteomes" id="UP000315131">
    <property type="component" value="Unassembled WGS sequence"/>
</dbReference>
<dbReference type="InterPro" id="IPR025411">
    <property type="entry name" value="DUF4136"/>
</dbReference>
<dbReference type="Gene3D" id="3.30.160.670">
    <property type="match status" value="1"/>
</dbReference>
<dbReference type="RefSeq" id="WP_143411015.1">
    <property type="nucleotide sequence ID" value="NZ_VHSF01000002.1"/>
</dbReference>
<keyword evidence="3" id="KW-1185">Reference proteome</keyword>
<sequence length="173" mass="19549">MKFSRYLILFIFITACNSPRAVYDYDQNVNFEQYSTYAIFPELQTGLSQLDESRLLESVRSGFQQKGLESTDQPGLFLNLYTERFEQDNRNRLGVGIGGGGGNVGVGVSGGVPIGQMDTYIRLTFDLIDVKNDKLVWQAIVEGPFDLNAKPEQRKMFFDKIVAKALEKYPPEN</sequence>
<dbReference type="PROSITE" id="PS51257">
    <property type="entry name" value="PROKAR_LIPOPROTEIN"/>
    <property type="match status" value="1"/>
</dbReference>
<feature type="domain" description="DUF4136" evidence="1">
    <location>
        <begin position="22"/>
        <end position="171"/>
    </location>
</feature>
<dbReference type="Pfam" id="PF13590">
    <property type="entry name" value="DUF4136"/>
    <property type="match status" value="1"/>
</dbReference>
<organism evidence="2 3">
    <name type="scientific">Christiangramia sabulilitoris</name>
    <dbReference type="NCBI Taxonomy" id="2583991"/>
    <lineage>
        <taxon>Bacteria</taxon>
        <taxon>Pseudomonadati</taxon>
        <taxon>Bacteroidota</taxon>
        <taxon>Flavobacteriia</taxon>
        <taxon>Flavobacteriales</taxon>
        <taxon>Flavobacteriaceae</taxon>
        <taxon>Christiangramia</taxon>
    </lineage>
</organism>
<evidence type="ECO:0000313" key="2">
    <source>
        <dbReference type="EMBL" id="TRO65715.1"/>
    </source>
</evidence>